<comment type="caution">
    <text evidence="2">The sequence shown here is derived from an EMBL/GenBank/DDBJ whole genome shotgun (WGS) entry which is preliminary data.</text>
</comment>
<organism evidence="2">
    <name type="scientific">Sesamum latifolium</name>
    <dbReference type="NCBI Taxonomy" id="2727402"/>
    <lineage>
        <taxon>Eukaryota</taxon>
        <taxon>Viridiplantae</taxon>
        <taxon>Streptophyta</taxon>
        <taxon>Embryophyta</taxon>
        <taxon>Tracheophyta</taxon>
        <taxon>Spermatophyta</taxon>
        <taxon>Magnoliopsida</taxon>
        <taxon>eudicotyledons</taxon>
        <taxon>Gunneridae</taxon>
        <taxon>Pentapetalae</taxon>
        <taxon>asterids</taxon>
        <taxon>lamiids</taxon>
        <taxon>Lamiales</taxon>
        <taxon>Pedaliaceae</taxon>
        <taxon>Sesamum</taxon>
    </lineage>
</organism>
<name>A0AAW2X1Y6_9LAMI</name>
<feature type="region of interest" description="Disordered" evidence="1">
    <location>
        <begin position="1"/>
        <end position="44"/>
    </location>
</feature>
<reference evidence="2" key="2">
    <citation type="journal article" date="2024" name="Plant">
        <title>Genomic evolution and insights into agronomic trait innovations of Sesamum species.</title>
        <authorList>
            <person name="Miao H."/>
            <person name="Wang L."/>
            <person name="Qu L."/>
            <person name="Liu H."/>
            <person name="Sun Y."/>
            <person name="Le M."/>
            <person name="Wang Q."/>
            <person name="Wei S."/>
            <person name="Zheng Y."/>
            <person name="Lin W."/>
            <person name="Duan Y."/>
            <person name="Cao H."/>
            <person name="Xiong S."/>
            <person name="Wang X."/>
            <person name="Wei L."/>
            <person name="Li C."/>
            <person name="Ma Q."/>
            <person name="Ju M."/>
            <person name="Zhao R."/>
            <person name="Li G."/>
            <person name="Mu C."/>
            <person name="Tian Q."/>
            <person name="Mei H."/>
            <person name="Zhang T."/>
            <person name="Gao T."/>
            <person name="Zhang H."/>
        </authorList>
    </citation>
    <scope>NUCLEOTIDE SEQUENCE</scope>
    <source>
        <strain evidence="2">KEN1</strain>
    </source>
</reference>
<protein>
    <submittedName>
        <fullName evidence="2">Uncharacterized protein</fullName>
    </submittedName>
</protein>
<dbReference type="EMBL" id="JACGWN010000006">
    <property type="protein sequence ID" value="KAL0448072.1"/>
    <property type="molecule type" value="Genomic_DNA"/>
</dbReference>
<evidence type="ECO:0000256" key="1">
    <source>
        <dbReference type="SAM" id="MobiDB-lite"/>
    </source>
</evidence>
<feature type="compositionally biased region" description="Acidic residues" evidence="1">
    <location>
        <begin position="20"/>
        <end position="31"/>
    </location>
</feature>
<evidence type="ECO:0000313" key="2">
    <source>
        <dbReference type="EMBL" id="KAL0448072.1"/>
    </source>
</evidence>
<sequence length="110" mass="12130">MDEEDVVAEEEVGGVHEGGDVVEVDLGDPEGEGSSLGEEEERRAPRSLVDWGSCNLRDSDVDRLIFDFHIPPPFDIYTPVPSSRPPSPPDNCLSFFVAQLRSGLHFLEGY</sequence>
<reference evidence="2" key="1">
    <citation type="submission" date="2020-06" db="EMBL/GenBank/DDBJ databases">
        <authorList>
            <person name="Li T."/>
            <person name="Hu X."/>
            <person name="Zhang T."/>
            <person name="Song X."/>
            <person name="Zhang H."/>
            <person name="Dai N."/>
            <person name="Sheng W."/>
            <person name="Hou X."/>
            <person name="Wei L."/>
        </authorList>
    </citation>
    <scope>NUCLEOTIDE SEQUENCE</scope>
    <source>
        <strain evidence="2">KEN1</strain>
        <tissue evidence="2">Leaf</tissue>
    </source>
</reference>
<gene>
    <name evidence="2" type="ORF">Slati_1935100</name>
</gene>
<feature type="compositionally biased region" description="Acidic residues" evidence="1">
    <location>
        <begin position="1"/>
        <end position="12"/>
    </location>
</feature>
<dbReference type="AlphaFoldDB" id="A0AAW2X1Y6"/>
<proteinExistence type="predicted"/>
<accession>A0AAW2X1Y6</accession>